<dbReference type="InterPro" id="IPR012340">
    <property type="entry name" value="NA-bd_OB-fold"/>
</dbReference>
<name>A0A2Y9TW40_9GAMM</name>
<accession>A0A2Y9TW40</accession>
<keyword evidence="1 11" id="KW-0004">4Fe-4S</keyword>
<dbReference type="AlphaFoldDB" id="A0A2Y9TW40"/>
<feature type="binding site" evidence="11">
    <location>
        <position position="90"/>
    </location>
    <ligand>
        <name>[4Fe-4S] cluster</name>
        <dbReference type="ChEBI" id="CHEBI:49883"/>
    </ligand>
</feature>
<feature type="domain" description="TRAM" evidence="14">
    <location>
        <begin position="9"/>
        <end position="68"/>
    </location>
</feature>
<evidence type="ECO:0000256" key="2">
    <source>
        <dbReference type="ARBA" id="ARBA00022552"/>
    </source>
</evidence>
<evidence type="ECO:0000259" key="14">
    <source>
        <dbReference type="PROSITE" id="PS50926"/>
    </source>
</evidence>
<dbReference type="CDD" id="cd02440">
    <property type="entry name" value="AdoMet_MTases"/>
    <property type="match status" value="1"/>
</dbReference>
<dbReference type="OrthoDB" id="9804590at2"/>
<evidence type="ECO:0000256" key="3">
    <source>
        <dbReference type="ARBA" id="ARBA00022603"/>
    </source>
</evidence>
<dbReference type="PROSITE" id="PS01230">
    <property type="entry name" value="TRMA_1"/>
    <property type="match status" value="1"/>
</dbReference>
<evidence type="ECO:0000256" key="9">
    <source>
        <dbReference type="ARBA" id="ARBA00052756"/>
    </source>
</evidence>
<feature type="binding site" evidence="11 12">
    <location>
        <position position="271"/>
    </location>
    <ligand>
        <name>S-adenosyl-L-methionine</name>
        <dbReference type="ChEBI" id="CHEBI:59789"/>
    </ligand>
</feature>
<evidence type="ECO:0000256" key="13">
    <source>
        <dbReference type="PROSITE-ProRule" id="PRU10015"/>
    </source>
</evidence>
<dbReference type="Pfam" id="PF05958">
    <property type="entry name" value="tRNA_U5-meth_tr"/>
    <property type="match status" value="1"/>
</dbReference>
<dbReference type="Gene3D" id="2.40.50.1070">
    <property type="match status" value="1"/>
</dbReference>
<keyword evidence="8 11" id="KW-0411">Iron-sulfur</keyword>
<comment type="similarity">
    <text evidence="11">Belongs to the class I-like SAM-binding methyltransferase superfamily. RNA M5U methyltransferase family. RlmD subfamily.</text>
</comment>
<feature type="binding site" evidence="11">
    <location>
        <position position="348"/>
    </location>
    <ligand>
        <name>S-adenosyl-L-methionine</name>
        <dbReference type="ChEBI" id="CHEBI:59789"/>
    </ligand>
</feature>
<dbReference type="Pfam" id="PF01938">
    <property type="entry name" value="TRAM"/>
    <property type="match status" value="1"/>
</dbReference>
<dbReference type="SUPFAM" id="SSF53335">
    <property type="entry name" value="S-adenosyl-L-methionine-dependent methyltransferases"/>
    <property type="match status" value="1"/>
</dbReference>
<dbReference type="NCBIfam" id="NF009639">
    <property type="entry name" value="PRK13168.1"/>
    <property type="match status" value="1"/>
</dbReference>
<dbReference type="RefSeq" id="WP_108900033.1">
    <property type="nucleotide sequence ID" value="NZ_CP029185.2"/>
</dbReference>
<dbReference type="Gene3D" id="2.40.50.140">
    <property type="entry name" value="Nucleic acid-binding proteins"/>
    <property type="match status" value="1"/>
</dbReference>
<keyword evidence="2 11" id="KW-0698">rRNA processing</keyword>
<dbReference type="GO" id="GO:0003723">
    <property type="term" value="F:RNA binding"/>
    <property type="evidence" value="ECO:0007669"/>
    <property type="project" value="InterPro"/>
</dbReference>
<gene>
    <name evidence="11" type="primary">rlmD</name>
    <name evidence="15" type="ORF">HYN51_04930</name>
</gene>
<feature type="binding site" evidence="11">
    <location>
        <position position="87"/>
    </location>
    <ligand>
        <name>[4Fe-4S] cluster</name>
        <dbReference type="ChEBI" id="CHEBI:49883"/>
    </ligand>
</feature>
<dbReference type="FunFam" id="3.40.50.150:FF:000009">
    <property type="entry name" value="23S rRNA (Uracil(1939)-C(5))-methyltransferase RlmD"/>
    <property type="match status" value="1"/>
</dbReference>
<dbReference type="InterPro" id="IPR030390">
    <property type="entry name" value="MeTrfase_TrmA_AS"/>
</dbReference>
<dbReference type="GO" id="GO:0070041">
    <property type="term" value="F:rRNA (uridine-C5-)-methyltransferase activity"/>
    <property type="evidence" value="ECO:0007669"/>
    <property type="project" value="UniProtKB-UniRule"/>
</dbReference>
<evidence type="ECO:0000256" key="7">
    <source>
        <dbReference type="ARBA" id="ARBA00023004"/>
    </source>
</evidence>
<evidence type="ECO:0000256" key="5">
    <source>
        <dbReference type="ARBA" id="ARBA00022691"/>
    </source>
</evidence>
<evidence type="ECO:0000313" key="15">
    <source>
        <dbReference type="EMBL" id="AWH87958.1"/>
    </source>
</evidence>
<organism evidence="15 16">
    <name type="scientific">Limnobaculum parvum</name>
    <dbReference type="NCBI Taxonomy" id="2172103"/>
    <lineage>
        <taxon>Bacteria</taxon>
        <taxon>Pseudomonadati</taxon>
        <taxon>Pseudomonadota</taxon>
        <taxon>Gammaproteobacteria</taxon>
        <taxon>Enterobacterales</taxon>
        <taxon>Budviciaceae</taxon>
        <taxon>Limnobaculum</taxon>
    </lineage>
</organism>
<dbReference type="EC" id="2.1.1.190" evidence="11"/>
<dbReference type="InterPro" id="IPR001566">
    <property type="entry name" value="23S_rRNA_MeTrfase_RlmD"/>
</dbReference>
<feature type="binding site" evidence="11 12">
    <location>
        <position position="300"/>
    </location>
    <ligand>
        <name>S-adenosyl-L-methionine</name>
        <dbReference type="ChEBI" id="CHEBI:59789"/>
    </ligand>
</feature>
<evidence type="ECO:0000256" key="11">
    <source>
        <dbReference type="HAMAP-Rule" id="MF_01010"/>
    </source>
</evidence>
<dbReference type="PANTHER" id="PTHR11061:SF49">
    <property type="entry name" value="23S RRNA (URACIL(1939)-C(5))-METHYLTRANSFERASE RLMD"/>
    <property type="match status" value="1"/>
</dbReference>
<dbReference type="GO" id="GO:0051539">
    <property type="term" value="F:4 iron, 4 sulfur cluster binding"/>
    <property type="evidence" value="ECO:0007669"/>
    <property type="project" value="UniProtKB-KW"/>
</dbReference>
<dbReference type="GO" id="GO:0070475">
    <property type="term" value="P:rRNA base methylation"/>
    <property type="evidence" value="ECO:0007669"/>
    <property type="project" value="TreeGrafter"/>
</dbReference>
<dbReference type="PROSITE" id="PS01231">
    <property type="entry name" value="TRMA_2"/>
    <property type="match status" value="1"/>
</dbReference>
<evidence type="ECO:0000256" key="6">
    <source>
        <dbReference type="ARBA" id="ARBA00022723"/>
    </source>
</evidence>
<feature type="binding site" evidence="11">
    <location>
        <position position="305"/>
    </location>
    <ligand>
        <name>S-adenosyl-L-methionine</name>
        <dbReference type="ChEBI" id="CHEBI:59789"/>
    </ligand>
</feature>
<evidence type="ECO:0000256" key="1">
    <source>
        <dbReference type="ARBA" id="ARBA00022485"/>
    </source>
</evidence>
<feature type="active site" description="Nucleophile" evidence="11 12">
    <location>
        <position position="395"/>
    </location>
</feature>
<evidence type="ECO:0000256" key="10">
    <source>
        <dbReference type="ARBA" id="ARBA00059995"/>
    </source>
</evidence>
<dbReference type="Proteomes" id="UP000244908">
    <property type="component" value="Chromosome"/>
</dbReference>
<feature type="binding site" evidence="11">
    <location>
        <position position="81"/>
    </location>
    <ligand>
        <name>[4Fe-4S] cluster</name>
        <dbReference type="ChEBI" id="CHEBI:49883"/>
    </ligand>
</feature>
<feature type="binding site" evidence="11 12">
    <location>
        <position position="369"/>
    </location>
    <ligand>
        <name>S-adenosyl-L-methionine</name>
        <dbReference type="ChEBI" id="CHEBI:59789"/>
    </ligand>
</feature>
<dbReference type="InterPro" id="IPR030391">
    <property type="entry name" value="MeTrfase_TrmA_CS"/>
</dbReference>
<dbReference type="PROSITE" id="PS51687">
    <property type="entry name" value="SAM_MT_RNA_M5U"/>
    <property type="match status" value="1"/>
</dbReference>
<dbReference type="PROSITE" id="PS50926">
    <property type="entry name" value="TRAM"/>
    <property type="match status" value="1"/>
</dbReference>
<dbReference type="GO" id="GO:0005506">
    <property type="term" value="F:iron ion binding"/>
    <property type="evidence" value="ECO:0007669"/>
    <property type="project" value="UniProtKB-UniRule"/>
</dbReference>
<dbReference type="Gene3D" id="3.40.50.150">
    <property type="entry name" value="Vaccinia Virus protein VP39"/>
    <property type="match status" value="1"/>
</dbReference>
<keyword evidence="6 11" id="KW-0479">Metal-binding</keyword>
<dbReference type="PANTHER" id="PTHR11061">
    <property type="entry name" value="RNA M5U METHYLTRANSFERASE"/>
    <property type="match status" value="1"/>
</dbReference>
<dbReference type="KEGG" id="lpv:HYN51_04930"/>
<feature type="active site" evidence="13">
    <location>
        <position position="395"/>
    </location>
</feature>
<comment type="catalytic activity">
    <reaction evidence="9 11">
        <text>uridine(1939) in 23S rRNA + S-adenosyl-L-methionine = 5-methyluridine(1939) in 23S rRNA + S-adenosyl-L-homocysteine + H(+)</text>
        <dbReference type="Rhea" id="RHEA:42908"/>
        <dbReference type="Rhea" id="RHEA-COMP:10278"/>
        <dbReference type="Rhea" id="RHEA-COMP:10279"/>
        <dbReference type="ChEBI" id="CHEBI:15378"/>
        <dbReference type="ChEBI" id="CHEBI:57856"/>
        <dbReference type="ChEBI" id="CHEBI:59789"/>
        <dbReference type="ChEBI" id="CHEBI:65315"/>
        <dbReference type="ChEBI" id="CHEBI:74447"/>
        <dbReference type="EC" id="2.1.1.190"/>
    </reaction>
</comment>
<dbReference type="InterPro" id="IPR029063">
    <property type="entry name" value="SAM-dependent_MTases_sf"/>
</dbReference>
<dbReference type="EMBL" id="CP029185">
    <property type="protein sequence ID" value="AWH87958.1"/>
    <property type="molecule type" value="Genomic_DNA"/>
</dbReference>
<proteinExistence type="inferred from homology"/>
<dbReference type="InterPro" id="IPR010280">
    <property type="entry name" value="U5_MeTrfase_fam"/>
</dbReference>
<keyword evidence="5 11" id="KW-0949">S-adenosyl-L-methionine</keyword>
<keyword evidence="3 11" id="KW-0489">Methyltransferase</keyword>
<feature type="binding site" evidence="11 12">
    <location>
        <position position="321"/>
    </location>
    <ligand>
        <name>S-adenosyl-L-methionine</name>
        <dbReference type="ChEBI" id="CHEBI:59789"/>
    </ligand>
</feature>
<protein>
    <recommendedName>
        <fullName evidence="11">23S rRNA (uracil(1939)-C(5))-methyltransferase RlmD</fullName>
        <ecNumber evidence="11">2.1.1.190</ecNumber>
    </recommendedName>
    <alternativeName>
        <fullName evidence="11">23S rRNA(m5U1939)-methyltransferase</fullName>
    </alternativeName>
</protein>
<feature type="binding site" evidence="11">
    <location>
        <position position="168"/>
    </location>
    <ligand>
        <name>[4Fe-4S] cluster</name>
        <dbReference type="ChEBI" id="CHEBI:49883"/>
    </ligand>
</feature>
<evidence type="ECO:0000256" key="8">
    <source>
        <dbReference type="ARBA" id="ARBA00023014"/>
    </source>
</evidence>
<keyword evidence="7 11" id="KW-0408">Iron</keyword>
<evidence type="ECO:0000256" key="4">
    <source>
        <dbReference type="ARBA" id="ARBA00022679"/>
    </source>
</evidence>
<keyword evidence="16" id="KW-1185">Reference proteome</keyword>
<keyword evidence="4 11" id="KW-0808">Transferase</keyword>
<dbReference type="HAMAP" id="MF_01010">
    <property type="entry name" value="23SrRNA_methyltr_RlmD"/>
    <property type="match status" value="1"/>
</dbReference>
<reference evidence="15 16" key="1">
    <citation type="journal article" date="2019" name="Int. J. Syst. Evol. Microbiol.">
        <title>Limnobaculum parvum gen. nov., sp. nov., isolated from a freshwater lake.</title>
        <authorList>
            <person name="Baek C."/>
            <person name="Shin S.K."/>
            <person name="Yi H."/>
        </authorList>
    </citation>
    <scope>NUCLEOTIDE SEQUENCE [LARGE SCALE GENOMIC DNA]</scope>
    <source>
        <strain evidence="15 16">HYN0051</strain>
    </source>
</reference>
<comment type="function">
    <text evidence="10 11">Catalyzes the formation of 5-methyl-uridine at position 1939 (m5U1939) in 23S rRNA.</text>
</comment>
<dbReference type="SUPFAM" id="SSF50249">
    <property type="entry name" value="Nucleic acid-binding proteins"/>
    <property type="match status" value="1"/>
</dbReference>
<evidence type="ECO:0000313" key="16">
    <source>
        <dbReference type="Proteomes" id="UP000244908"/>
    </source>
</evidence>
<dbReference type="FunFam" id="2.40.50.140:FF:000097">
    <property type="entry name" value="23S rRNA (uracil(1939)-C(5))-methyltransferase RlmD"/>
    <property type="match status" value="1"/>
</dbReference>
<dbReference type="NCBIfam" id="TIGR00479">
    <property type="entry name" value="rumA"/>
    <property type="match status" value="1"/>
</dbReference>
<dbReference type="InterPro" id="IPR002792">
    <property type="entry name" value="TRAM_dom"/>
</dbReference>
<sequence>MAQFYSPGRRKAAQQIINVIPHELDTQGQGVARDNGKTIFISGALPQEQVEAQIYENKRNYSKAKAIRILSPSSQRMTPPCSHYGICGGCNQQHVSSDLQHSSKYKALSQLFKRETGLEPAQGAVIFAQGYHYRRRARLGLQYQVKQQRLQMGFRQRASNDLVEMTECPILVSELEQLLVPLRTCLSELSIVKKLGHAELVMADNGPLLVLRYLAPLAESDRQRLLQFAANHQIAIYLAGENDSLERLIGADPCYQVDDLTLGFNPRDFIQVNAGVNQLMIQQALAWLALQPTDRVLDLFCGMGNFTLPIAKRALWVTGVEGVEALVARGQQNARLNGLSNVEFLHHNLEQDVSQQSWAREGFDKVLLDPARAGAAEAMSQIVSLHPERIVYVSCNPLTLVEDSKVLLSGGYQLDQLRMLDMFPQTGHIESMALFIKK</sequence>
<evidence type="ECO:0000256" key="12">
    <source>
        <dbReference type="PROSITE-ProRule" id="PRU01024"/>
    </source>
</evidence>